<dbReference type="PANTHER" id="PTHR33204:SF39">
    <property type="entry name" value="TRANSCRIPTIONAL REGULATORY PROTEIN"/>
    <property type="match status" value="1"/>
</dbReference>
<feature type="domain" description="HTH hxlR-type" evidence="4">
    <location>
        <begin position="28"/>
        <end position="126"/>
    </location>
</feature>
<dbReference type="EMBL" id="JAUOZU010000006">
    <property type="protein sequence ID" value="MDO6964157.1"/>
    <property type="molecule type" value="Genomic_DNA"/>
</dbReference>
<evidence type="ECO:0000256" key="3">
    <source>
        <dbReference type="ARBA" id="ARBA00023163"/>
    </source>
</evidence>
<evidence type="ECO:0000259" key="4">
    <source>
        <dbReference type="PROSITE" id="PS51118"/>
    </source>
</evidence>
<keyword evidence="6" id="KW-1185">Reference proteome</keyword>
<dbReference type="PANTHER" id="PTHR33204">
    <property type="entry name" value="TRANSCRIPTIONAL REGULATOR, MARR FAMILY"/>
    <property type="match status" value="1"/>
</dbReference>
<gene>
    <name evidence="5" type="ORF">Q4481_09330</name>
</gene>
<comment type="caution">
    <text evidence="5">The sequence shown here is derived from an EMBL/GenBank/DDBJ whole genome shotgun (WGS) entry which is preliminary data.</text>
</comment>
<keyword evidence="1" id="KW-0805">Transcription regulation</keyword>
<protein>
    <submittedName>
        <fullName evidence="5">Helix-turn-helix domain-containing protein</fullName>
    </submittedName>
</protein>
<evidence type="ECO:0000256" key="2">
    <source>
        <dbReference type="ARBA" id="ARBA00023125"/>
    </source>
</evidence>
<dbReference type="Gene3D" id="1.10.10.10">
    <property type="entry name" value="Winged helix-like DNA-binding domain superfamily/Winged helix DNA-binding domain"/>
    <property type="match status" value="1"/>
</dbReference>
<proteinExistence type="predicted"/>
<dbReference type="Proteomes" id="UP001174932">
    <property type="component" value="Unassembled WGS sequence"/>
</dbReference>
<dbReference type="InterPro" id="IPR002577">
    <property type="entry name" value="HTH_HxlR"/>
</dbReference>
<keyword evidence="3" id="KW-0804">Transcription</keyword>
<reference evidence="5" key="2">
    <citation type="submission" date="2023-07" db="EMBL/GenBank/DDBJ databases">
        <authorList>
            <person name="Shen H."/>
        </authorList>
    </citation>
    <scope>NUCLEOTIDE SEQUENCE</scope>
    <source>
        <strain evidence="5">TNR-22</strain>
    </source>
</reference>
<evidence type="ECO:0000313" key="6">
    <source>
        <dbReference type="Proteomes" id="UP001174932"/>
    </source>
</evidence>
<dbReference type="RefSeq" id="WP_304376065.1">
    <property type="nucleotide sequence ID" value="NZ_JAUOZU010000006.1"/>
</dbReference>
<accession>A0ABT8YKK4</accession>
<sequence>MNDIPSPAELVRNRLNDYKRLGFNPADCPVRDVMDQISGKWSMLMLLELASGPKRFGVLRRSVPDISQRMLTQTLRELQRGGYISRTVFPTKPPSVEYQLTPLGQSFMKPLAMLVDWAETNHDRIRQARLDFEDQPA</sequence>
<dbReference type="InterPro" id="IPR036388">
    <property type="entry name" value="WH-like_DNA-bd_sf"/>
</dbReference>
<dbReference type="Pfam" id="PF01638">
    <property type="entry name" value="HxlR"/>
    <property type="match status" value="1"/>
</dbReference>
<dbReference type="SUPFAM" id="SSF46785">
    <property type="entry name" value="Winged helix' DNA-binding domain"/>
    <property type="match status" value="1"/>
</dbReference>
<dbReference type="PROSITE" id="PS51118">
    <property type="entry name" value="HTH_HXLR"/>
    <property type="match status" value="1"/>
</dbReference>
<dbReference type="InterPro" id="IPR036390">
    <property type="entry name" value="WH_DNA-bd_sf"/>
</dbReference>
<evidence type="ECO:0000313" key="5">
    <source>
        <dbReference type="EMBL" id="MDO6964157.1"/>
    </source>
</evidence>
<name>A0ABT8YKK4_9HYPH</name>
<keyword evidence="2" id="KW-0238">DNA-binding</keyword>
<evidence type="ECO:0000256" key="1">
    <source>
        <dbReference type="ARBA" id="ARBA00023015"/>
    </source>
</evidence>
<reference evidence="5" key="1">
    <citation type="journal article" date="2015" name="Int. J. Syst. Evol. Microbiol.">
        <title>Rhizobium alvei sp. nov., isolated from a freshwater river.</title>
        <authorList>
            <person name="Sheu S.Y."/>
            <person name="Huang H.W."/>
            <person name="Young C.C."/>
            <person name="Chen W.M."/>
        </authorList>
    </citation>
    <scope>NUCLEOTIDE SEQUENCE</scope>
    <source>
        <strain evidence="5">TNR-22</strain>
    </source>
</reference>
<organism evidence="5 6">
    <name type="scientific">Rhizobium alvei</name>
    <dbReference type="NCBI Taxonomy" id="1132659"/>
    <lineage>
        <taxon>Bacteria</taxon>
        <taxon>Pseudomonadati</taxon>
        <taxon>Pseudomonadota</taxon>
        <taxon>Alphaproteobacteria</taxon>
        <taxon>Hyphomicrobiales</taxon>
        <taxon>Rhizobiaceae</taxon>
        <taxon>Rhizobium/Agrobacterium group</taxon>
        <taxon>Rhizobium</taxon>
    </lineage>
</organism>